<feature type="compositionally biased region" description="Acidic residues" evidence="3">
    <location>
        <begin position="1"/>
        <end position="44"/>
    </location>
</feature>
<gene>
    <name evidence="4" type="primary">LOC119868772</name>
</gene>
<proteinExistence type="inferred from homology"/>
<dbReference type="Proteomes" id="UP000805418">
    <property type="component" value="Unassembled WGS sequence"/>
</dbReference>
<sequence length="269" mass="30771">MAHEEEGEAEEEAVMSETEYMLEEEANLQEEEHEPEEAMEEGQGEEGARELQDQQQGSEHPEAGPSPLECPLEALEAHSGEMEPSNEKGSQRWQHSLEHESAHIGETVASGFGNHPQLSAVISEQDLRMLRFMTNLKVRCHHAPREPPNPEVTFPSACRRILLFFGKNSYFQNEVLVKEYVVSAAGYRASHSTPIQWSQHYEREAYRRQTHDNGLNFFNWFCGHHLAGSGRIAELIMDDLWPNVLKYYERKKAPGEGSHRRTGSFKMPR</sequence>
<keyword evidence="5" id="KW-1185">Reference proteome</keyword>
<comment type="similarity">
    <text evidence="1 2">Belongs to the nucleosome assembly protein (NAP) family.</text>
</comment>
<dbReference type="GO" id="GO:0006334">
    <property type="term" value="P:nucleosome assembly"/>
    <property type="evidence" value="ECO:0007669"/>
    <property type="project" value="InterPro"/>
</dbReference>
<evidence type="ECO:0000256" key="2">
    <source>
        <dbReference type="RuleBase" id="RU003876"/>
    </source>
</evidence>
<reference evidence="4" key="2">
    <citation type="submission" date="2025-08" db="UniProtKB">
        <authorList>
            <consortium name="Ensembl"/>
        </authorList>
    </citation>
    <scope>IDENTIFICATION</scope>
    <source>
        <strain evidence="4">Boxer</strain>
    </source>
</reference>
<dbReference type="PANTHER" id="PTHR11875">
    <property type="entry name" value="TESTIS-SPECIFIC Y-ENCODED PROTEIN"/>
    <property type="match status" value="1"/>
</dbReference>
<accession>A0A8I3PRB4</accession>
<evidence type="ECO:0000256" key="1">
    <source>
        <dbReference type="ARBA" id="ARBA00009947"/>
    </source>
</evidence>
<dbReference type="Pfam" id="PF00956">
    <property type="entry name" value="NAP"/>
    <property type="match status" value="1"/>
</dbReference>
<feature type="region of interest" description="Disordered" evidence="3">
    <location>
        <begin position="1"/>
        <end position="69"/>
    </location>
</feature>
<reference evidence="4" key="1">
    <citation type="submission" date="2020-03" db="EMBL/GenBank/DDBJ databases">
        <title>Long-read based genome assembly of a Labrador retriever dog.</title>
        <authorList>
            <person name="Eory L."/>
            <person name="Zhang W."/>
            <person name="Schoenebeck J."/>
        </authorList>
    </citation>
    <scope>NUCLEOTIDE SEQUENCE [LARGE SCALE GENOMIC DNA]</scope>
    <source>
        <strain evidence="4">Labrador retriever</strain>
    </source>
</reference>
<evidence type="ECO:0000256" key="3">
    <source>
        <dbReference type="SAM" id="MobiDB-lite"/>
    </source>
</evidence>
<organism evidence="4 5">
    <name type="scientific">Canis lupus familiaris</name>
    <name type="common">Dog</name>
    <name type="synonym">Canis familiaris</name>
    <dbReference type="NCBI Taxonomy" id="9615"/>
    <lineage>
        <taxon>Eukaryota</taxon>
        <taxon>Metazoa</taxon>
        <taxon>Chordata</taxon>
        <taxon>Craniata</taxon>
        <taxon>Vertebrata</taxon>
        <taxon>Euteleostomi</taxon>
        <taxon>Mammalia</taxon>
        <taxon>Eutheria</taxon>
        <taxon>Laurasiatheria</taxon>
        <taxon>Carnivora</taxon>
        <taxon>Caniformia</taxon>
        <taxon>Canidae</taxon>
        <taxon>Canis</taxon>
    </lineage>
</organism>
<reference evidence="4" key="3">
    <citation type="submission" date="2025-09" db="UniProtKB">
        <authorList>
            <consortium name="Ensembl"/>
        </authorList>
    </citation>
    <scope>IDENTIFICATION</scope>
    <source>
        <strain evidence="4">Boxer</strain>
    </source>
</reference>
<dbReference type="Ensembl" id="ENSCAFT00845040781.1">
    <property type="protein sequence ID" value="ENSCAFP00845031928.1"/>
    <property type="gene ID" value="ENSCAFG00845023065.1"/>
</dbReference>
<dbReference type="SUPFAM" id="SSF143113">
    <property type="entry name" value="NAP-like"/>
    <property type="match status" value="1"/>
</dbReference>
<dbReference type="GeneTree" id="ENSGT00940000162417"/>
<dbReference type="GO" id="GO:0005634">
    <property type="term" value="C:nucleus"/>
    <property type="evidence" value="ECO:0007669"/>
    <property type="project" value="InterPro"/>
</dbReference>
<dbReference type="AlphaFoldDB" id="A0A8I3PRB4"/>
<dbReference type="Gene3D" id="3.30.1120.90">
    <property type="entry name" value="Nucleosome assembly protein"/>
    <property type="match status" value="1"/>
</dbReference>
<evidence type="ECO:0008006" key="6">
    <source>
        <dbReference type="Google" id="ProtNLM"/>
    </source>
</evidence>
<dbReference type="InterPro" id="IPR037231">
    <property type="entry name" value="NAP-like_sf"/>
</dbReference>
<name>A0A8I3PRB4_CANLF</name>
<dbReference type="InterPro" id="IPR002164">
    <property type="entry name" value="NAP_family"/>
</dbReference>
<evidence type="ECO:0000313" key="5">
    <source>
        <dbReference type="Proteomes" id="UP000805418"/>
    </source>
</evidence>
<protein>
    <recommendedName>
        <fullName evidence="6">TSPY</fullName>
    </recommendedName>
</protein>
<evidence type="ECO:0000313" key="4">
    <source>
        <dbReference type="Ensembl" id="ENSCAFP00845031928.1"/>
    </source>
</evidence>